<evidence type="ECO:0000313" key="2">
    <source>
        <dbReference type="EMBL" id="KAF5310440.1"/>
    </source>
</evidence>
<dbReference type="EMBL" id="JAACJK010000229">
    <property type="protein sequence ID" value="KAF5310440.1"/>
    <property type="molecule type" value="Genomic_DNA"/>
</dbReference>
<reference evidence="2 3" key="1">
    <citation type="journal article" date="2020" name="ISME J.">
        <title>Uncovering the hidden diversity of litter-decomposition mechanisms in mushroom-forming fungi.</title>
        <authorList>
            <person name="Floudas D."/>
            <person name="Bentzer J."/>
            <person name="Ahren D."/>
            <person name="Johansson T."/>
            <person name="Persson P."/>
            <person name="Tunlid A."/>
        </authorList>
    </citation>
    <scope>NUCLEOTIDE SEQUENCE [LARGE SCALE GENOMIC DNA]</scope>
    <source>
        <strain evidence="2 3">CBS 175.51</strain>
    </source>
</reference>
<evidence type="ECO:0000313" key="3">
    <source>
        <dbReference type="Proteomes" id="UP000541558"/>
    </source>
</evidence>
<organism evidence="2 3">
    <name type="scientific">Ephemerocybe angulata</name>
    <dbReference type="NCBI Taxonomy" id="980116"/>
    <lineage>
        <taxon>Eukaryota</taxon>
        <taxon>Fungi</taxon>
        <taxon>Dikarya</taxon>
        <taxon>Basidiomycota</taxon>
        <taxon>Agaricomycotina</taxon>
        <taxon>Agaricomycetes</taxon>
        <taxon>Agaricomycetidae</taxon>
        <taxon>Agaricales</taxon>
        <taxon>Agaricineae</taxon>
        <taxon>Psathyrellaceae</taxon>
        <taxon>Ephemerocybe</taxon>
    </lineage>
</organism>
<feature type="compositionally biased region" description="Polar residues" evidence="1">
    <location>
        <begin position="55"/>
        <end position="66"/>
    </location>
</feature>
<dbReference type="Proteomes" id="UP000541558">
    <property type="component" value="Unassembled WGS sequence"/>
</dbReference>
<protein>
    <submittedName>
        <fullName evidence="2">Uncharacterized protein</fullName>
    </submittedName>
</protein>
<accession>A0A8H5AT78</accession>
<name>A0A8H5AT78_9AGAR</name>
<proteinExistence type="predicted"/>
<sequence>MNSSAPLDDEGLDLVMLVEGFQTARRKDGPRGRLGASTAAQGAPRVWNRVDASRKPSTSSKVPTFE</sequence>
<dbReference type="AlphaFoldDB" id="A0A8H5AT78"/>
<gene>
    <name evidence="2" type="ORF">D9611_012326</name>
</gene>
<evidence type="ECO:0000256" key="1">
    <source>
        <dbReference type="SAM" id="MobiDB-lite"/>
    </source>
</evidence>
<feature type="region of interest" description="Disordered" evidence="1">
    <location>
        <begin position="25"/>
        <end position="66"/>
    </location>
</feature>
<keyword evidence="3" id="KW-1185">Reference proteome</keyword>
<comment type="caution">
    <text evidence="2">The sequence shown here is derived from an EMBL/GenBank/DDBJ whole genome shotgun (WGS) entry which is preliminary data.</text>
</comment>